<dbReference type="EMBL" id="BORB01000065">
    <property type="protein sequence ID" value="GIN59851.1"/>
    <property type="molecule type" value="Genomic_DNA"/>
</dbReference>
<dbReference type="PANTHER" id="PTHR10587:SF133">
    <property type="entry name" value="CHITIN DEACETYLASE 1-RELATED"/>
    <property type="match status" value="1"/>
</dbReference>
<feature type="chain" id="PRO_5046182020" description="NodB homology domain-containing protein" evidence="3">
    <location>
        <begin position="21"/>
        <end position="261"/>
    </location>
</feature>
<keyword evidence="2" id="KW-0378">Hydrolase</keyword>
<evidence type="ECO:0000256" key="3">
    <source>
        <dbReference type="SAM" id="SignalP"/>
    </source>
</evidence>
<evidence type="ECO:0000256" key="1">
    <source>
        <dbReference type="ARBA" id="ARBA00022723"/>
    </source>
</evidence>
<reference evidence="5 6" key="1">
    <citation type="submission" date="2021-03" db="EMBL/GenBank/DDBJ databases">
        <title>Antimicrobial resistance genes in bacteria isolated from Japanese honey, and their potential for conferring macrolide and lincosamide resistance in the American foulbrood pathogen Paenibacillus larvae.</title>
        <authorList>
            <person name="Okamoto M."/>
            <person name="Kumagai M."/>
            <person name="Kanamori H."/>
            <person name="Takamatsu D."/>
        </authorList>
    </citation>
    <scope>NUCLEOTIDE SEQUENCE [LARGE SCALE GENOMIC DNA]</scope>
    <source>
        <strain evidence="5 6">J8TS2</strain>
    </source>
</reference>
<proteinExistence type="predicted"/>
<evidence type="ECO:0000259" key="4">
    <source>
        <dbReference type="PROSITE" id="PS51677"/>
    </source>
</evidence>
<name>A0ABQ4KQS3_9BACI</name>
<dbReference type="InterPro" id="IPR011330">
    <property type="entry name" value="Glyco_hydro/deAcase_b/a-brl"/>
</dbReference>
<dbReference type="CDD" id="cd10917">
    <property type="entry name" value="CE4_NodB_like_6s_7s"/>
    <property type="match status" value="1"/>
</dbReference>
<gene>
    <name evidence="5" type="ORF">J8TS2_41700</name>
</gene>
<dbReference type="InterPro" id="IPR002509">
    <property type="entry name" value="NODB_dom"/>
</dbReference>
<dbReference type="SUPFAM" id="SSF88713">
    <property type="entry name" value="Glycoside hydrolase/deacetylase"/>
    <property type="match status" value="1"/>
</dbReference>
<protein>
    <recommendedName>
        <fullName evidence="4">NodB homology domain-containing protein</fullName>
    </recommendedName>
</protein>
<evidence type="ECO:0000313" key="6">
    <source>
        <dbReference type="Proteomes" id="UP000679950"/>
    </source>
</evidence>
<dbReference type="Pfam" id="PF01522">
    <property type="entry name" value="Polysacc_deac_1"/>
    <property type="match status" value="1"/>
</dbReference>
<dbReference type="Gene3D" id="3.20.20.370">
    <property type="entry name" value="Glycoside hydrolase/deacetylase"/>
    <property type="match status" value="1"/>
</dbReference>
<organism evidence="5 6">
    <name type="scientific">Lederbergia ruris</name>
    <dbReference type="NCBI Taxonomy" id="217495"/>
    <lineage>
        <taxon>Bacteria</taxon>
        <taxon>Bacillati</taxon>
        <taxon>Bacillota</taxon>
        <taxon>Bacilli</taxon>
        <taxon>Bacillales</taxon>
        <taxon>Bacillaceae</taxon>
        <taxon>Lederbergia</taxon>
    </lineage>
</organism>
<dbReference type="Proteomes" id="UP000679950">
    <property type="component" value="Unassembled WGS sequence"/>
</dbReference>
<accession>A0ABQ4KQS3</accession>
<dbReference type="PANTHER" id="PTHR10587">
    <property type="entry name" value="GLYCOSYL TRANSFERASE-RELATED"/>
    <property type="match status" value="1"/>
</dbReference>
<keyword evidence="3" id="KW-0732">Signal</keyword>
<feature type="signal peptide" evidence="3">
    <location>
        <begin position="1"/>
        <end position="20"/>
    </location>
</feature>
<dbReference type="InterPro" id="IPR050248">
    <property type="entry name" value="Polysacc_deacetylase_ArnD"/>
</dbReference>
<sequence length="261" mass="29412">MKHLWMLVCLFLCFSPVSLTGQMPVNHIFMLGNAQAFSNANPPSDLSKLKNKYKSTFLMRGPESKREVALTFDDAPDETFTPIILDILKQKDVKATFFLVGYRIEKYPEVVKRIVQEGHAIGNHSYNHPDYLTLSHTDFQNQIGRTDELIESYTGFRPSIVRPPYGNINEKQLEWLASQKRVVVNWNVDSLDWKGLDAEQVTNNILVNVTPGSIILQHSGTGDGGDLSGTIHALPTIIDELRKDDFKLVTVQEMLGVPAKQ</sequence>
<keyword evidence="6" id="KW-1185">Reference proteome</keyword>
<evidence type="ECO:0000256" key="2">
    <source>
        <dbReference type="ARBA" id="ARBA00022801"/>
    </source>
</evidence>
<dbReference type="RefSeq" id="WP_246516976.1">
    <property type="nucleotide sequence ID" value="NZ_BORB01000065.1"/>
</dbReference>
<evidence type="ECO:0000313" key="5">
    <source>
        <dbReference type="EMBL" id="GIN59851.1"/>
    </source>
</evidence>
<comment type="caution">
    <text evidence="5">The sequence shown here is derived from an EMBL/GenBank/DDBJ whole genome shotgun (WGS) entry which is preliminary data.</text>
</comment>
<dbReference type="PROSITE" id="PS51677">
    <property type="entry name" value="NODB"/>
    <property type="match status" value="1"/>
</dbReference>
<feature type="domain" description="NodB homology" evidence="4">
    <location>
        <begin position="66"/>
        <end position="249"/>
    </location>
</feature>
<keyword evidence="1" id="KW-0479">Metal-binding</keyword>